<evidence type="ECO:0000313" key="1">
    <source>
        <dbReference type="EMBL" id="KAK7073532.1"/>
    </source>
</evidence>
<accession>A0AAN8WZ04</accession>
<dbReference type="EMBL" id="JAXCGZ010012539">
    <property type="protein sequence ID" value="KAK7073532.1"/>
    <property type="molecule type" value="Genomic_DNA"/>
</dbReference>
<protein>
    <submittedName>
        <fullName evidence="1">Uncharacterized protein</fullName>
    </submittedName>
</protein>
<proteinExistence type="predicted"/>
<organism evidence="1 2">
    <name type="scientific">Halocaridina rubra</name>
    <name type="common">Hawaiian red shrimp</name>
    <dbReference type="NCBI Taxonomy" id="373956"/>
    <lineage>
        <taxon>Eukaryota</taxon>
        <taxon>Metazoa</taxon>
        <taxon>Ecdysozoa</taxon>
        <taxon>Arthropoda</taxon>
        <taxon>Crustacea</taxon>
        <taxon>Multicrustacea</taxon>
        <taxon>Malacostraca</taxon>
        <taxon>Eumalacostraca</taxon>
        <taxon>Eucarida</taxon>
        <taxon>Decapoda</taxon>
        <taxon>Pleocyemata</taxon>
        <taxon>Caridea</taxon>
        <taxon>Atyoidea</taxon>
        <taxon>Atyidae</taxon>
        <taxon>Halocaridina</taxon>
    </lineage>
</organism>
<feature type="non-terminal residue" evidence="1">
    <location>
        <position position="1"/>
    </location>
</feature>
<evidence type="ECO:0000313" key="2">
    <source>
        <dbReference type="Proteomes" id="UP001381693"/>
    </source>
</evidence>
<reference evidence="1 2" key="1">
    <citation type="submission" date="2023-11" db="EMBL/GenBank/DDBJ databases">
        <title>Halocaridina rubra genome assembly.</title>
        <authorList>
            <person name="Smith C."/>
        </authorList>
    </citation>
    <scope>NUCLEOTIDE SEQUENCE [LARGE SCALE GENOMIC DNA]</scope>
    <source>
        <strain evidence="1">EP-1</strain>
        <tissue evidence="1">Whole</tissue>
    </source>
</reference>
<sequence length="258" mass="29365">NDNQRLIETWMSYDVAICVFTSLASLSDAVMEIPDKSLCFKHRLWTVVLVSSVKWAAKNILYSKKLKLHDSRIHWIVMDAWGTESVLSTLPYYLITHRITWLRWTLRTKGWIVLSSKATSSGLVAREVGRWKNHTTKVKQNTIEEKNKNANTSMQELEGNKYGSILTVVRPLQPPHTQNFFQKRLRVISRRDTDPEMVVNTVGRCYYNSDGSTSCTGYVGEMLETITKSLNLSISNRMVKSCGVANSEGTRVTVIAND</sequence>
<keyword evidence="2" id="KW-1185">Reference proteome</keyword>
<comment type="caution">
    <text evidence="1">The sequence shown here is derived from an EMBL/GenBank/DDBJ whole genome shotgun (WGS) entry which is preliminary data.</text>
</comment>
<feature type="non-terminal residue" evidence="1">
    <location>
        <position position="258"/>
    </location>
</feature>
<gene>
    <name evidence="1" type="ORF">SK128_028034</name>
</gene>
<dbReference type="Proteomes" id="UP001381693">
    <property type="component" value="Unassembled WGS sequence"/>
</dbReference>
<name>A0AAN8WZ04_HALRR</name>
<dbReference type="AlphaFoldDB" id="A0AAN8WZ04"/>